<dbReference type="Pfam" id="PF07456">
    <property type="entry name" value="Hpre_diP_synt_I"/>
    <property type="match status" value="1"/>
</dbReference>
<reference evidence="2" key="2">
    <citation type="submission" date="2021-04" db="EMBL/GenBank/DDBJ databases">
        <authorList>
            <person name="Gilroy R."/>
        </authorList>
    </citation>
    <scope>NUCLEOTIDE SEQUENCE</scope>
    <source>
        <strain evidence="2">ChiGjej6B6-1540</strain>
    </source>
</reference>
<dbReference type="AlphaFoldDB" id="A0A9D1RTU9"/>
<dbReference type="Proteomes" id="UP000824192">
    <property type="component" value="Unassembled WGS sequence"/>
</dbReference>
<organism evidence="2 3">
    <name type="scientific">Candidatus Flavonifractor merdipullorum</name>
    <dbReference type="NCBI Taxonomy" id="2838590"/>
    <lineage>
        <taxon>Bacteria</taxon>
        <taxon>Bacillati</taxon>
        <taxon>Bacillota</taxon>
        <taxon>Clostridia</taxon>
        <taxon>Eubacteriales</taxon>
        <taxon>Oscillospiraceae</taxon>
        <taxon>Flavonifractor</taxon>
    </lineage>
</organism>
<keyword evidence="1" id="KW-1133">Transmembrane helix</keyword>
<dbReference type="PIRSF" id="PIRSF027391">
    <property type="entry name" value="Hpre_diP_synt_I"/>
    <property type="match status" value="1"/>
</dbReference>
<dbReference type="InterPro" id="IPR010898">
    <property type="entry name" value="Hpre_diP_synth_I"/>
</dbReference>
<proteinExistence type="predicted"/>
<reference evidence="2" key="1">
    <citation type="journal article" date="2021" name="PeerJ">
        <title>Extensive microbial diversity within the chicken gut microbiome revealed by metagenomics and culture.</title>
        <authorList>
            <person name="Gilroy R."/>
            <person name="Ravi A."/>
            <person name="Getino M."/>
            <person name="Pursley I."/>
            <person name="Horton D.L."/>
            <person name="Alikhan N.F."/>
            <person name="Baker D."/>
            <person name="Gharbi K."/>
            <person name="Hall N."/>
            <person name="Watson M."/>
            <person name="Adriaenssens E.M."/>
            <person name="Foster-Nyarko E."/>
            <person name="Jarju S."/>
            <person name="Secka A."/>
            <person name="Antonio M."/>
            <person name="Oren A."/>
            <person name="Chaudhuri R.R."/>
            <person name="La Ragione R."/>
            <person name="Hildebrand F."/>
            <person name="Pallen M.J."/>
        </authorList>
    </citation>
    <scope>NUCLEOTIDE SEQUENCE</scope>
    <source>
        <strain evidence="2">ChiGjej6B6-1540</strain>
    </source>
</reference>
<feature type="transmembrane region" description="Helical" evidence="1">
    <location>
        <begin position="88"/>
        <end position="107"/>
    </location>
</feature>
<evidence type="ECO:0000256" key="1">
    <source>
        <dbReference type="SAM" id="Phobius"/>
    </source>
</evidence>
<sequence>MILFYKEALSLSVRRLTRCAVLTALALALSVCEGLFPLTVLFPLPGLRLGLANLVTVYALCRLSGREALAILAARCFLGNLLGGNLTALAFSLTGGLLALGVMALLLRVRGLSLYGVSMAGAAAHNTGQVLAAMAVLGSGAPLVYLPPLLLCSLVTGAVTGAAAILLVHRVPDFRFS</sequence>
<evidence type="ECO:0000313" key="2">
    <source>
        <dbReference type="EMBL" id="HIW93203.1"/>
    </source>
</evidence>
<feature type="transmembrane region" description="Helical" evidence="1">
    <location>
        <begin position="143"/>
        <end position="168"/>
    </location>
</feature>
<evidence type="ECO:0000313" key="3">
    <source>
        <dbReference type="Proteomes" id="UP000824192"/>
    </source>
</evidence>
<comment type="caution">
    <text evidence="2">The sequence shown here is derived from an EMBL/GenBank/DDBJ whole genome shotgun (WGS) entry which is preliminary data.</text>
</comment>
<protein>
    <submittedName>
        <fullName evidence="2">Gx transporter family protein</fullName>
    </submittedName>
</protein>
<gene>
    <name evidence="2" type="ORF">H9868_01550</name>
</gene>
<keyword evidence="1" id="KW-0472">Membrane</keyword>
<accession>A0A9D1RTU9</accession>
<keyword evidence="1" id="KW-0812">Transmembrane</keyword>
<feature type="transmembrane region" description="Helical" evidence="1">
    <location>
        <begin position="114"/>
        <end position="137"/>
    </location>
</feature>
<dbReference type="InterPro" id="IPR014535">
    <property type="entry name" value="Hpre_diP_synt_I"/>
</dbReference>
<dbReference type="Gene3D" id="1.10.1760.20">
    <property type="match status" value="1"/>
</dbReference>
<name>A0A9D1RTU9_9FIRM</name>
<dbReference type="EMBL" id="DXGA01000033">
    <property type="protein sequence ID" value="HIW93203.1"/>
    <property type="molecule type" value="Genomic_DNA"/>
</dbReference>